<evidence type="ECO:0000313" key="1">
    <source>
        <dbReference type="EMBL" id="GAA0380714.1"/>
    </source>
</evidence>
<evidence type="ECO:0000313" key="2">
    <source>
        <dbReference type="Proteomes" id="UP001500063"/>
    </source>
</evidence>
<gene>
    <name evidence="1" type="ORF">GCM10010319_68950</name>
</gene>
<organism evidence="1 2">
    <name type="scientific">Streptomyces blastmyceticus</name>
    <dbReference type="NCBI Taxonomy" id="68180"/>
    <lineage>
        <taxon>Bacteria</taxon>
        <taxon>Bacillati</taxon>
        <taxon>Actinomycetota</taxon>
        <taxon>Actinomycetes</taxon>
        <taxon>Kitasatosporales</taxon>
        <taxon>Streptomycetaceae</taxon>
        <taxon>Streptomyces</taxon>
    </lineage>
</organism>
<keyword evidence="2" id="KW-1185">Reference proteome</keyword>
<name>A0ABN0Y288_9ACTN</name>
<dbReference type="Proteomes" id="UP001500063">
    <property type="component" value="Unassembled WGS sequence"/>
</dbReference>
<proteinExistence type="predicted"/>
<reference evidence="1 2" key="1">
    <citation type="journal article" date="2019" name="Int. J. Syst. Evol. Microbiol.">
        <title>The Global Catalogue of Microorganisms (GCM) 10K type strain sequencing project: providing services to taxonomists for standard genome sequencing and annotation.</title>
        <authorList>
            <consortium name="The Broad Institute Genomics Platform"/>
            <consortium name="The Broad Institute Genome Sequencing Center for Infectious Disease"/>
            <person name="Wu L."/>
            <person name="Ma J."/>
        </authorList>
    </citation>
    <scope>NUCLEOTIDE SEQUENCE [LARGE SCALE GENOMIC DNA]</scope>
    <source>
        <strain evidence="1 2">JCM 4565</strain>
    </source>
</reference>
<comment type="caution">
    <text evidence="1">The sequence shown here is derived from an EMBL/GenBank/DDBJ whole genome shotgun (WGS) entry which is preliminary data.</text>
</comment>
<dbReference type="EMBL" id="BAAABW010000042">
    <property type="protein sequence ID" value="GAA0380714.1"/>
    <property type="molecule type" value="Genomic_DNA"/>
</dbReference>
<protein>
    <submittedName>
        <fullName evidence="1">Uncharacterized protein</fullName>
    </submittedName>
</protein>
<accession>A0ABN0Y288</accession>
<sequence length="40" mass="4714">MAMSKFLTAIRSTGNPICRDIPFFKKSEPSLKQSAWYIWY</sequence>